<dbReference type="Pfam" id="PF09844">
    <property type="entry name" value="DUF2071"/>
    <property type="match status" value="1"/>
</dbReference>
<dbReference type="SUPFAM" id="SSF160104">
    <property type="entry name" value="Acetoacetate decarboxylase-like"/>
    <property type="match status" value="1"/>
</dbReference>
<dbReference type="PANTHER" id="PTHR39186">
    <property type="entry name" value="DUF2071 FAMILY PROTEIN"/>
    <property type="match status" value="1"/>
</dbReference>
<dbReference type="OrthoDB" id="233478at2157"/>
<dbReference type="InterPro" id="IPR023375">
    <property type="entry name" value="ADC_dom_sf"/>
</dbReference>
<dbReference type="GeneID" id="37284877"/>
<sequence>MRRSLLSMRWTDILFAHWSVDPGVVAATLPEGLDVDTHDGDAYLGVVGFRMESIRPRGLPRSLGLSFPELNLRTYVRGSEGGGVYFYNLDADDRIGVSLARGLFRLPYYRAAMQVDDRGDGVRFRSRRTHRGASPAQFDATYRATEEAEPVAPGSLDAFLTERYRFYTESDGGRLYRGEIDHPPWPLSDAALTIRENTLFAANGFDRPGGEPHVRYSPGIDVTAGRIRRS</sequence>
<evidence type="ECO:0000313" key="2">
    <source>
        <dbReference type="Proteomes" id="UP000253273"/>
    </source>
</evidence>
<organism evidence="1 2">
    <name type="scientific">Haloplanus rubicundus</name>
    <dbReference type="NCBI Taxonomy" id="1547898"/>
    <lineage>
        <taxon>Archaea</taxon>
        <taxon>Methanobacteriati</taxon>
        <taxon>Methanobacteriota</taxon>
        <taxon>Stenosarchaea group</taxon>
        <taxon>Halobacteria</taxon>
        <taxon>Halobacteriales</taxon>
        <taxon>Haloferacaceae</taxon>
        <taxon>Haloplanus</taxon>
    </lineage>
</organism>
<dbReference type="PANTHER" id="PTHR39186:SF1">
    <property type="entry name" value="DUF2071 DOMAIN-CONTAINING PROTEIN"/>
    <property type="match status" value="1"/>
</dbReference>
<dbReference type="Gene3D" id="2.40.400.10">
    <property type="entry name" value="Acetoacetate decarboxylase-like"/>
    <property type="match status" value="1"/>
</dbReference>
<dbReference type="Proteomes" id="UP000253273">
    <property type="component" value="Chromosome"/>
</dbReference>
<name>A0A345E6E8_9EURY</name>
<gene>
    <name evidence="1" type="ORF">DU500_15790</name>
</gene>
<accession>A0A345E6E8</accession>
<evidence type="ECO:0000313" key="1">
    <source>
        <dbReference type="EMBL" id="AXG07770.1"/>
    </source>
</evidence>
<proteinExistence type="predicted"/>
<reference evidence="1 2" key="1">
    <citation type="submission" date="2018-07" db="EMBL/GenBank/DDBJ databases">
        <title>Genome sequences of Haloplanus sp. CBA1113.</title>
        <authorList>
            <person name="Kim Y.B."/>
            <person name="Roh S.W."/>
        </authorList>
    </citation>
    <scope>NUCLEOTIDE SEQUENCE [LARGE SCALE GENOMIC DNA]</scope>
    <source>
        <strain evidence="1 2">CBA1113</strain>
    </source>
</reference>
<protein>
    <submittedName>
        <fullName evidence="1">DUF2071 domain-containing protein</fullName>
    </submittedName>
</protein>
<dbReference type="EMBL" id="CP031150">
    <property type="protein sequence ID" value="AXG07770.1"/>
    <property type="molecule type" value="Genomic_DNA"/>
</dbReference>
<dbReference type="InterPro" id="IPR018644">
    <property type="entry name" value="DUF2071"/>
</dbReference>
<dbReference type="AlphaFoldDB" id="A0A345E6E8"/>
<dbReference type="KEGG" id="haj:DU500_15790"/>
<dbReference type="RefSeq" id="WP_114586891.1">
    <property type="nucleotide sequence ID" value="NZ_CP031150.1"/>
</dbReference>
<keyword evidence="2" id="KW-1185">Reference proteome</keyword>